<dbReference type="EMBL" id="JAZGQO010000007">
    <property type="protein sequence ID" value="KAK6181764.1"/>
    <property type="molecule type" value="Genomic_DNA"/>
</dbReference>
<dbReference type="Pfam" id="PF00078">
    <property type="entry name" value="RVT_1"/>
    <property type="match status" value="1"/>
</dbReference>
<dbReference type="PANTHER" id="PTHR33332">
    <property type="entry name" value="REVERSE TRANSCRIPTASE DOMAIN-CONTAINING PROTEIN"/>
    <property type="match status" value="1"/>
</dbReference>
<dbReference type="Proteomes" id="UP001347796">
    <property type="component" value="Unassembled WGS sequence"/>
</dbReference>
<protein>
    <recommendedName>
        <fullName evidence="1">Reverse transcriptase domain-containing protein</fullName>
    </recommendedName>
</protein>
<proteinExistence type="predicted"/>
<dbReference type="SUPFAM" id="SSF56672">
    <property type="entry name" value="DNA/RNA polymerases"/>
    <property type="match status" value="1"/>
</dbReference>
<dbReference type="InterPro" id="IPR036691">
    <property type="entry name" value="Endo/exonu/phosph_ase_sf"/>
</dbReference>
<dbReference type="InterPro" id="IPR000477">
    <property type="entry name" value="RT_dom"/>
</dbReference>
<comment type="caution">
    <text evidence="2">The sequence shown here is derived from an EMBL/GenBank/DDBJ whole genome shotgun (WGS) entry which is preliminary data.</text>
</comment>
<gene>
    <name evidence="2" type="ORF">SNE40_009553</name>
</gene>
<evidence type="ECO:0000259" key="1">
    <source>
        <dbReference type="PROSITE" id="PS50878"/>
    </source>
</evidence>
<feature type="domain" description="Reverse transcriptase" evidence="1">
    <location>
        <begin position="369"/>
        <end position="649"/>
    </location>
</feature>
<dbReference type="SUPFAM" id="SSF56219">
    <property type="entry name" value="DNase I-like"/>
    <property type="match status" value="1"/>
</dbReference>
<dbReference type="Gene3D" id="3.60.10.10">
    <property type="entry name" value="Endonuclease/exonuclease/phosphatase"/>
    <property type="match status" value="1"/>
</dbReference>
<evidence type="ECO:0000313" key="3">
    <source>
        <dbReference type="Proteomes" id="UP001347796"/>
    </source>
</evidence>
<dbReference type="AlphaFoldDB" id="A0AAN8JTQ4"/>
<evidence type="ECO:0000313" key="2">
    <source>
        <dbReference type="EMBL" id="KAK6181764.1"/>
    </source>
</evidence>
<dbReference type="PROSITE" id="PS50878">
    <property type="entry name" value="RT_POL"/>
    <property type="match status" value="1"/>
</dbReference>
<reference evidence="2 3" key="1">
    <citation type="submission" date="2024-01" db="EMBL/GenBank/DDBJ databases">
        <title>The genome of the rayed Mediterranean limpet Patella caerulea (Linnaeus, 1758).</title>
        <authorList>
            <person name="Anh-Thu Weber A."/>
            <person name="Halstead-Nussloch G."/>
        </authorList>
    </citation>
    <scope>NUCLEOTIDE SEQUENCE [LARGE SCALE GENOMIC DNA]</scope>
    <source>
        <strain evidence="2">AATW-2023a</strain>
        <tissue evidence="2">Whole specimen</tissue>
    </source>
</reference>
<keyword evidence="3" id="KW-1185">Reference proteome</keyword>
<dbReference type="InterPro" id="IPR043502">
    <property type="entry name" value="DNA/RNA_pol_sf"/>
</dbReference>
<name>A0AAN8JTQ4_PATCE</name>
<dbReference type="CDD" id="cd01650">
    <property type="entry name" value="RT_nLTR_like"/>
    <property type="match status" value="1"/>
</dbReference>
<organism evidence="2 3">
    <name type="scientific">Patella caerulea</name>
    <name type="common">Rayed Mediterranean limpet</name>
    <dbReference type="NCBI Taxonomy" id="87958"/>
    <lineage>
        <taxon>Eukaryota</taxon>
        <taxon>Metazoa</taxon>
        <taxon>Spiralia</taxon>
        <taxon>Lophotrochozoa</taxon>
        <taxon>Mollusca</taxon>
        <taxon>Gastropoda</taxon>
        <taxon>Patellogastropoda</taxon>
        <taxon>Patelloidea</taxon>
        <taxon>Patellidae</taxon>
        <taxon>Patella</taxon>
    </lineage>
</organism>
<sequence length="844" mass="96371">MNEWTESRANGLSESLFLEEFAAFCLSINLKNGQLVLLGDLNIHFDDITKPFVQKVSSLLQSYGLWQDVSKPTQKSGHTLDCIITRTTENAVYDISVEDKQVSDHFYVNFKLDFKKPLPSKSMVKCRQFKKIILSDLQDNLKSSNLCSNPPEDVEELVHLFNATLEDLLDKHAPQSVKLLRKKPNSPWYCDKLRGAKAHRRSAERKWRKSGHLEVYRQIYVSERNNVNNLLRNTRKTYYNNEILSKSKDPKALYTTLSTLLGKSPDVVLPQIKDIDDVGLANEFSEFFSNKIFKIRNDISTIATSKGTGQDKYFSGRKLDHFKPFSEAEMLILLKESKPTWCLLDPFPTKILLQCADTLVPVITKVINSSLQSSIVPDPFKAAVIKPLIKKPSLDKNIFFKNYRPVSNLPFLLKVLEKAVKKRLLEHLLENNLLHKFQSAYRQSHGTETALNRVLNDINLMVDEGNLGLLVLLDLSAAFDTIDHQILLDRLQTSFGLDGCVLSWFVSYLTGRRQFISVRNSFSTEVLLPCGVPRGSVLGPVLFTLYTSELGSLINTHNDVNHHLYADDTQLMEKLDLLAQQRGISNMEYCIQDIKAWMTQNILKLNGDKTEAIVIGPPTRVNKLNFNHIVVEESKITLSPSVRNLGVLIDSNLSMNSHINDLTRKCYFHLKNISRIRDYLTPEATSTLVRSLILSRLDYCNSLLGGVSKESIKRLQKIQNTAARIVSRAPQTSHVSPILNSLHWLRIQERIDFKILSLTYQCVNNLAPSYLTELIRSYKPSRSLRSCDQIQLVTPRWKMKTFGARAFSFLAPSKWNDLPVFIKSSPSIECFKSRLKTYLFERYT</sequence>
<accession>A0AAN8JTQ4</accession>